<proteinExistence type="predicted"/>
<evidence type="ECO:0000313" key="1">
    <source>
        <dbReference type="EMBL" id="EHD02586.1"/>
    </source>
</evidence>
<protein>
    <submittedName>
        <fullName evidence="1">Uncharacterized protein</fullName>
    </submittedName>
</protein>
<reference evidence="1 2" key="1">
    <citation type="journal article" date="2011" name="BMC Genomics">
        <title>Genome sequencing reveals diversification of virulence factor content and possible host adaptation in distinct subpopulations of Salmonella enterica.</title>
        <authorList>
            <person name="den Bakker H.C."/>
            <person name="Moreno Switt A.I."/>
            <person name="Govoni G."/>
            <person name="Cummings C.A."/>
            <person name="Ranieri M.L."/>
            <person name="Degoricija L."/>
            <person name="Hoelzer K."/>
            <person name="Rodriguez-Rivera L.D."/>
            <person name="Brown S."/>
            <person name="Bolchacova E."/>
            <person name="Furtado M.R."/>
            <person name="Wiedmann M."/>
        </authorList>
    </citation>
    <scope>NUCLEOTIDE SEQUENCE [LARGE SCALE GENOMIC DNA]</scope>
    <source>
        <strain evidence="1 2">R8-2977</strain>
    </source>
</reference>
<organism evidence="1 2">
    <name type="scientific">Salmonella enterica subsp. enterica serovar Urbana str. R8-2977</name>
    <dbReference type="NCBI Taxonomy" id="913084"/>
    <lineage>
        <taxon>Bacteria</taxon>
        <taxon>Pseudomonadati</taxon>
        <taxon>Pseudomonadota</taxon>
        <taxon>Gammaproteobacteria</taxon>
        <taxon>Enterobacterales</taxon>
        <taxon>Enterobacteriaceae</taxon>
        <taxon>Salmonella</taxon>
    </lineage>
</organism>
<dbReference type="Proteomes" id="UP000004776">
    <property type="component" value="Unassembled WGS sequence"/>
</dbReference>
<evidence type="ECO:0000313" key="2">
    <source>
        <dbReference type="Proteomes" id="UP000004776"/>
    </source>
</evidence>
<dbReference type="AlphaFoldDB" id="G5RWW4"/>
<accession>G5RWW4</accession>
<sequence>MPGGHRIENTLAVGDRIIENTLAVGDQAIAASTVVMGDARFGITIARP</sequence>
<gene>
    <name evidence="1" type="ORF">LTSEURB_3039</name>
</gene>
<dbReference type="EMBL" id="AFCW01001150">
    <property type="protein sequence ID" value="EHD02586.1"/>
    <property type="molecule type" value="Genomic_DNA"/>
</dbReference>
<name>G5RWW4_SALET</name>
<comment type="caution">
    <text evidence="1">The sequence shown here is derived from an EMBL/GenBank/DDBJ whole genome shotgun (WGS) entry which is preliminary data.</text>
</comment>